<sequence>MLIINNNFISTKEKLGFLYNFINNNKTEYTEFSVEEKEEYTLEALKSVCNWVFNNNKFYNNAFSKADIGLDAIKTLDDFKKIPFLTKEDLRKDKYYTCSIPSNEIAQVFSSTGTTGGKPIYMFHSWEDLYIRDLSMSNKLFDILSEDVVLNALPYEMSSSGLSFHNACQSKIGATVISTGKGGFYSTPEKTVEIIRDLKPTIIITTPTYAMYIGQMLREAISESNESINVRKIYLTGEGCSKAFKNRLENLWDSKCYAFYGSLEAGQIGVECSDGSGYHIYGSHTYVEIVDPKTGEVLPEGSNGEVVITTLLRKGSPLVRYRTGDLGYIKTIDCACGIKDKKLFLIGRTVQQVVLNGKDYSPIFLEQMLLSMNEVGNDYRFIVNKDNLTIKIVLAKGYKCNDSIIENIENTFMKLTGIKNKVIVVPEFPRCPGKVIRVLYED</sequence>
<evidence type="ECO:0000313" key="2">
    <source>
        <dbReference type="EMBL" id="SHJ39872.1"/>
    </source>
</evidence>
<dbReference type="PANTHER" id="PTHR43845:SF1">
    <property type="entry name" value="BLR5969 PROTEIN"/>
    <property type="match status" value="1"/>
</dbReference>
<feature type="domain" description="AMP-dependent synthetase/ligase" evidence="1">
    <location>
        <begin position="95"/>
        <end position="309"/>
    </location>
</feature>
<dbReference type="AlphaFoldDB" id="A0A1M6IZU3"/>
<dbReference type="PANTHER" id="PTHR43845">
    <property type="entry name" value="BLR5969 PROTEIN"/>
    <property type="match status" value="1"/>
</dbReference>
<evidence type="ECO:0000259" key="1">
    <source>
        <dbReference type="Pfam" id="PF00501"/>
    </source>
</evidence>
<keyword evidence="3" id="KW-1185">Reference proteome</keyword>
<keyword evidence="2" id="KW-0436">Ligase</keyword>
<proteinExistence type="predicted"/>
<protein>
    <submittedName>
        <fullName evidence="2">Phenylacetate-CoA ligase</fullName>
    </submittedName>
</protein>
<dbReference type="OrthoDB" id="580775at2"/>
<dbReference type="InterPro" id="IPR042099">
    <property type="entry name" value="ANL_N_sf"/>
</dbReference>
<evidence type="ECO:0000313" key="3">
    <source>
        <dbReference type="Proteomes" id="UP000184310"/>
    </source>
</evidence>
<dbReference type="Pfam" id="PF00501">
    <property type="entry name" value="AMP-binding"/>
    <property type="match status" value="1"/>
</dbReference>
<name>A0A1M6IZU3_9CLOT</name>
<accession>A0A1M6IZU3</accession>
<dbReference type="InterPro" id="IPR000873">
    <property type="entry name" value="AMP-dep_synth/lig_dom"/>
</dbReference>
<dbReference type="Gene3D" id="3.40.50.12780">
    <property type="entry name" value="N-terminal domain of ligase-like"/>
    <property type="match status" value="1"/>
</dbReference>
<dbReference type="SUPFAM" id="SSF56801">
    <property type="entry name" value="Acetyl-CoA synthetase-like"/>
    <property type="match status" value="1"/>
</dbReference>
<dbReference type="GO" id="GO:0016874">
    <property type="term" value="F:ligase activity"/>
    <property type="evidence" value="ECO:0007669"/>
    <property type="project" value="UniProtKB-KW"/>
</dbReference>
<dbReference type="EMBL" id="FQZB01000008">
    <property type="protein sequence ID" value="SHJ39872.1"/>
    <property type="molecule type" value="Genomic_DNA"/>
</dbReference>
<organism evidence="2 3">
    <name type="scientific">Clostridium cavendishii DSM 21758</name>
    <dbReference type="NCBI Taxonomy" id="1121302"/>
    <lineage>
        <taxon>Bacteria</taxon>
        <taxon>Bacillati</taxon>
        <taxon>Bacillota</taxon>
        <taxon>Clostridia</taxon>
        <taxon>Eubacteriales</taxon>
        <taxon>Clostridiaceae</taxon>
        <taxon>Clostridium</taxon>
    </lineage>
</organism>
<dbReference type="RefSeq" id="WP_072986406.1">
    <property type="nucleotide sequence ID" value="NZ_FQZB01000008.1"/>
</dbReference>
<reference evidence="2 3" key="1">
    <citation type="submission" date="2016-11" db="EMBL/GenBank/DDBJ databases">
        <authorList>
            <person name="Jaros S."/>
            <person name="Januszkiewicz K."/>
            <person name="Wedrychowicz H."/>
        </authorList>
    </citation>
    <scope>NUCLEOTIDE SEQUENCE [LARGE SCALE GENOMIC DNA]</scope>
    <source>
        <strain evidence="2 3">DSM 21758</strain>
    </source>
</reference>
<gene>
    <name evidence="2" type="ORF">SAMN02745163_01866</name>
</gene>
<dbReference type="STRING" id="1121302.SAMN02745163_01866"/>
<dbReference type="Proteomes" id="UP000184310">
    <property type="component" value="Unassembled WGS sequence"/>
</dbReference>